<organism evidence="2 3">
    <name type="scientific">Neomesorhizobium albiziae</name>
    <dbReference type="NCBI Taxonomy" id="335020"/>
    <lineage>
        <taxon>Bacteria</taxon>
        <taxon>Pseudomonadati</taxon>
        <taxon>Pseudomonadota</taxon>
        <taxon>Alphaproteobacteria</taxon>
        <taxon>Hyphomicrobiales</taxon>
        <taxon>Phyllobacteriaceae</taxon>
        <taxon>Neomesorhizobium</taxon>
    </lineage>
</organism>
<name>A0A1I3YPM4_9HYPH</name>
<reference evidence="2 3" key="1">
    <citation type="submission" date="2016-10" db="EMBL/GenBank/DDBJ databases">
        <authorList>
            <person name="Varghese N."/>
            <person name="Submissions S."/>
        </authorList>
    </citation>
    <scope>NUCLEOTIDE SEQUENCE [LARGE SCALE GENOMIC DNA]</scope>
    <source>
        <strain evidence="2 3">DSM 21822</strain>
    </source>
</reference>
<keyword evidence="1" id="KW-0732">Signal</keyword>
<dbReference type="GO" id="GO:0006508">
    <property type="term" value="P:proteolysis"/>
    <property type="evidence" value="ECO:0007669"/>
    <property type="project" value="UniProtKB-KW"/>
</dbReference>
<dbReference type="EMBL" id="FOSL01000005">
    <property type="protein sequence ID" value="SFK33818.1"/>
    <property type="molecule type" value="Genomic_DNA"/>
</dbReference>
<evidence type="ECO:0000313" key="3">
    <source>
        <dbReference type="Proteomes" id="UP000323300"/>
    </source>
</evidence>
<dbReference type="PIRSF" id="PIRSF010521">
    <property type="entry name" value="DUF922_bac"/>
    <property type="match status" value="1"/>
</dbReference>
<feature type="chain" id="PRO_5009302433" evidence="1">
    <location>
        <begin position="30"/>
        <end position="213"/>
    </location>
</feature>
<keyword evidence="2" id="KW-0378">Hydrolase</keyword>
<proteinExistence type="predicted"/>
<dbReference type="InterPro" id="IPR010321">
    <property type="entry name" value="DUF922"/>
</dbReference>
<keyword evidence="3" id="KW-1185">Reference proteome</keyword>
<protein>
    <submittedName>
        <fullName evidence="2">Predicted secreted Zn-dependent protease</fullName>
    </submittedName>
</protein>
<sequence length="213" mass="23740">MVGQMRPRMLARLSLTALLVAGTVLPAAAASVNKTYSYFSIGGRTLEEIETELAKRGPHVKNTGKRHPGATQMEFTTRLAYAENTGSCTIVKASVNVRAKMILPRWGQRAGADRDTTVIWDTLSADIKRHEESHVVIAKNHARELEQALKAIGRQKNCAIAATKAKATSEKILARHDRAQDEFDRVEGINFESRIIRLLHYRMDRIAAARKPR</sequence>
<keyword evidence="2" id="KW-0645">Protease</keyword>
<dbReference type="GO" id="GO:0008233">
    <property type="term" value="F:peptidase activity"/>
    <property type="evidence" value="ECO:0007669"/>
    <property type="project" value="UniProtKB-KW"/>
</dbReference>
<feature type="signal peptide" evidence="1">
    <location>
        <begin position="1"/>
        <end position="29"/>
    </location>
</feature>
<evidence type="ECO:0000256" key="1">
    <source>
        <dbReference type="SAM" id="SignalP"/>
    </source>
</evidence>
<dbReference type="Pfam" id="PF06037">
    <property type="entry name" value="DUF922"/>
    <property type="match status" value="1"/>
</dbReference>
<dbReference type="AlphaFoldDB" id="A0A1I3YPM4"/>
<evidence type="ECO:0000313" key="2">
    <source>
        <dbReference type="EMBL" id="SFK33818.1"/>
    </source>
</evidence>
<dbReference type="Proteomes" id="UP000323300">
    <property type="component" value="Unassembled WGS sequence"/>
</dbReference>
<accession>A0A1I3YPM4</accession>
<gene>
    <name evidence="2" type="ORF">SAMN04488498_10588</name>
</gene>